<protein>
    <submittedName>
        <fullName evidence="2">GNAT family N-acetyltransferase</fullName>
    </submittedName>
</protein>
<sequence length="137" mass="14894">MDPRITMADPYWLKLAVSKFMDAGAGEVYSEAPGTLTFVASAGTTIYGWAWGYHLVRPDDSSMLYLHQIEVDESHRRKGIGRELLRAFMATGAAAGATKMFLTTGADNFAARSLYEAMGGGLASQGPTVNYWFRLSG</sequence>
<dbReference type="EMBL" id="JAAGOB010000001">
    <property type="protein sequence ID" value="NED94170.1"/>
    <property type="molecule type" value="Genomic_DNA"/>
</dbReference>
<gene>
    <name evidence="2" type="ORF">G1H11_02470</name>
</gene>
<feature type="domain" description="N-acetyltransferase" evidence="1">
    <location>
        <begin position="1"/>
        <end position="137"/>
    </location>
</feature>
<proteinExistence type="predicted"/>
<organism evidence="2 3">
    <name type="scientific">Phytoactinopolyspora alkaliphila</name>
    <dbReference type="NCBI Taxonomy" id="1783498"/>
    <lineage>
        <taxon>Bacteria</taxon>
        <taxon>Bacillati</taxon>
        <taxon>Actinomycetota</taxon>
        <taxon>Actinomycetes</taxon>
        <taxon>Jiangellales</taxon>
        <taxon>Jiangellaceae</taxon>
        <taxon>Phytoactinopolyspora</taxon>
    </lineage>
</organism>
<accession>A0A6N9YGW1</accession>
<reference evidence="2 3" key="1">
    <citation type="submission" date="2020-02" db="EMBL/GenBank/DDBJ databases">
        <authorList>
            <person name="Li X.-J."/>
            <person name="Feng X.-M."/>
        </authorList>
    </citation>
    <scope>NUCLEOTIDE SEQUENCE [LARGE SCALE GENOMIC DNA]</scope>
    <source>
        <strain evidence="2 3">CGMCC 4.7225</strain>
    </source>
</reference>
<dbReference type="RefSeq" id="WP_163815651.1">
    <property type="nucleotide sequence ID" value="NZ_JAAGOB010000001.1"/>
</dbReference>
<comment type="caution">
    <text evidence="2">The sequence shown here is derived from an EMBL/GenBank/DDBJ whole genome shotgun (WGS) entry which is preliminary data.</text>
</comment>
<dbReference type="Pfam" id="PF00583">
    <property type="entry name" value="Acetyltransf_1"/>
    <property type="match status" value="1"/>
</dbReference>
<dbReference type="SUPFAM" id="SSF55729">
    <property type="entry name" value="Acyl-CoA N-acyltransferases (Nat)"/>
    <property type="match status" value="1"/>
</dbReference>
<dbReference type="InterPro" id="IPR016181">
    <property type="entry name" value="Acyl_CoA_acyltransferase"/>
</dbReference>
<evidence type="ECO:0000313" key="3">
    <source>
        <dbReference type="Proteomes" id="UP000469185"/>
    </source>
</evidence>
<dbReference type="InterPro" id="IPR000182">
    <property type="entry name" value="GNAT_dom"/>
</dbReference>
<dbReference type="PANTHER" id="PTHR43072">
    <property type="entry name" value="N-ACETYLTRANSFERASE"/>
    <property type="match status" value="1"/>
</dbReference>
<name>A0A6N9YGW1_9ACTN</name>
<dbReference type="GO" id="GO:0016747">
    <property type="term" value="F:acyltransferase activity, transferring groups other than amino-acyl groups"/>
    <property type="evidence" value="ECO:0007669"/>
    <property type="project" value="InterPro"/>
</dbReference>
<evidence type="ECO:0000313" key="2">
    <source>
        <dbReference type="EMBL" id="NED94170.1"/>
    </source>
</evidence>
<dbReference type="PROSITE" id="PS51186">
    <property type="entry name" value="GNAT"/>
    <property type="match status" value="1"/>
</dbReference>
<dbReference type="Proteomes" id="UP000469185">
    <property type="component" value="Unassembled WGS sequence"/>
</dbReference>
<dbReference type="CDD" id="cd04301">
    <property type="entry name" value="NAT_SF"/>
    <property type="match status" value="1"/>
</dbReference>
<evidence type="ECO:0000259" key="1">
    <source>
        <dbReference type="PROSITE" id="PS51186"/>
    </source>
</evidence>
<dbReference type="AlphaFoldDB" id="A0A6N9YGW1"/>
<keyword evidence="2" id="KW-0808">Transferase</keyword>
<keyword evidence="3" id="KW-1185">Reference proteome</keyword>
<dbReference type="Gene3D" id="3.40.630.30">
    <property type="match status" value="1"/>
</dbReference>